<evidence type="ECO:0000256" key="22">
    <source>
        <dbReference type="ARBA" id="ARBA00022840"/>
    </source>
</evidence>
<evidence type="ECO:0000256" key="18">
    <source>
        <dbReference type="ARBA" id="ARBA00022741"/>
    </source>
</evidence>
<feature type="domain" description="Peptidase S30" evidence="37">
    <location>
        <begin position="111"/>
        <end position="239"/>
    </location>
</feature>
<keyword evidence="18" id="KW-0547">Nucleotide-binding</keyword>
<evidence type="ECO:0000256" key="31">
    <source>
        <dbReference type="SAM" id="MobiDB-lite"/>
    </source>
</evidence>
<dbReference type="InterPro" id="IPR043504">
    <property type="entry name" value="Peptidase_S1_PA_chymotrypsin"/>
</dbReference>
<dbReference type="InterPro" id="IPR001650">
    <property type="entry name" value="Helicase_C-like"/>
</dbReference>
<dbReference type="SUPFAM" id="SSF52540">
    <property type="entry name" value="P-loop containing nucleoside triphosphate hydrolases"/>
    <property type="match status" value="2"/>
</dbReference>
<dbReference type="GO" id="GO:0005198">
    <property type="term" value="F:structural molecule activity"/>
    <property type="evidence" value="ECO:0007669"/>
    <property type="project" value="InterPro"/>
</dbReference>
<dbReference type="SUPFAM" id="SSF50494">
    <property type="entry name" value="Trypsin-like serine proteases"/>
    <property type="match status" value="1"/>
</dbReference>
<evidence type="ECO:0000259" key="37">
    <source>
        <dbReference type="PROSITE" id="PS51871"/>
    </source>
</evidence>
<evidence type="ECO:0000256" key="17">
    <source>
        <dbReference type="ARBA" id="ARBA00022695"/>
    </source>
</evidence>
<dbReference type="InterPro" id="IPR001730">
    <property type="entry name" value="Potyv_NIa-pro_dom"/>
</dbReference>
<dbReference type="Pfam" id="PF01577">
    <property type="entry name" value="Peptidase_S30"/>
    <property type="match status" value="1"/>
</dbReference>
<feature type="active site" description="For helper component proteinase activity" evidence="30">
    <location>
        <position position="584"/>
    </location>
</feature>
<feature type="domain" description="Peptidase C6" evidence="36">
    <location>
        <begin position="576"/>
        <end position="697"/>
    </location>
</feature>
<dbReference type="Pfam" id="PF00863">
    <property type="entry name" value="Peptidase_C4"/>
    <property type="match status" value="1"/>
</dbReference>
<dbReference type="GO" id="GO:0044161">
    <property type="term" value="C:host cell cytoplasmic vesicle"/>
    <property type="evidence" value="ECO:0007669"/>
    <property type="project" value="UniProtKB-SubCell"/>
</dbReference>
<dbReference type="PANTHER" id="PTHR43519:SF1">
    <property type="entry name" value="ATP-DEPENDENT RNA HELICASE HRPB"/>
    <property type="match status" value="1"/>
</dbReference>
<evidence type="ECO:0000256" key="28">
    <source>
        <dbReference type="ARBA" id="ARBA00034108"/>
    </source>
</evidence>
<dbReference type="Gene3D" id="2.40.10.10">
    <property type="entry name" value="Trypsin-like serine proteases"/>
    <property type="match status" value="2"/>
</dbReference>
<dbReference type="InterPro" id="IPR043128">
    <property type="entry name" value="Rev_trsase/Diguanyl_cyclase"/>
</dbReference>
<evidence type="ECO:0000256" key="27">
    <source>
        <dbReference type="ARBA" id="ARBA00029422"/>
    </source>
</evidence>
<accession>A0A219YMC7</accession>
<name>A0A219YMC7_9POTY</name>
<dbReference type="Gene3D" id="3.90.70.150">
    <property type="entry name" value="Helper component proteinase"/>
    <property type="match status" value="1"/>
</dbReference>
<dbReference type="Pfam" id="PF00851">
    <property type="entry name" value="Peptidase_C6"/>
    <property type="match status" value="1"/>
</dbReference>
<protein>
    <recommendedName>
        <fullName evidence="5">Genome polyprotein</fullName>
    </recommendedName>
</protein>
<keyword evidence="19" id="KW-0378">Hydrolase</keyword>
<evidence type="ECO:0000259" key="35">
    <source>
        <dbReference type="PROSITE" id="PS51436"/>
    </source>
</evidence>
<evidence type="ECO:0000256" key="7">
    <source>
        <dbReference type="ARBA" id="ARBA00022484"/>
    </source>
</evidence>
<dbReference type="InterPro" id="IPR043502">
    <property type="entry name" value="DNA/RNA_pol_sf"/>
</dbReference>
<dbReference type="Pfam" id="PF13608">
    <property type="entry name" value="Potyvirid-P3"/>
    <property type="match status" value="1"/>
</dbReference>
<evidence type="ECO:0000256" key="14">
    <source>
        <dbReference type="ARBA" id="ARBA00022632"/>
    </source>
</evidence>
<dbReference type="InterPro" id="IPR001592">
    <property type="entry name" value="Poty_coat"/>
</dbReference>
<feature type="compositionally biased region" description="Basic and acidic residues" evidence="31">
    <location>
        <begin position="1834"/>
        <end position="1849"/>
    </location>
</feature>
<keyword evidence="8" id="KW-1036">Host cytoplasmic vesicle</keyword>
<dbReference type="InterPro" id="IPR042308">
    <property type="entry name" value="HC_PRO_CPD_sf"/>
</dbReference>
<keyword evidence="6" id="KW-0941">Suppressor of RNA silencing</keyword>
<dbReference type="InterPro" id="IPR027417">
    <property type="entry name" value="P-loop_NTPase"/>
</dbReference>
<keyword evidence="16" id="KW-0808">Transferase</keyword>
<dbReference type="GO" id="GO:0004386">
    <property type="term" value="F:helicase activity"/>
    <property type="evidence" value="ECO:0007669"/>
    <property type="project" value="UniProtKB-KW"/>
</dbReference>
<comment type="catalytic activity">
    <reaction evidence="1">
        <text>Hydrolyzes glutaminyl bonds, and activity is further restricted by preferences for the amino acids in P6 - P1' that vary with the species of potyvirus, e.g. Glu-Xaa-Xaa-Tyr-Xaa-Gln-|-(Ser or Gly) for the enzyme from tobacco etch virus. The natural substrate is the viral polyprotein, but other proteins and oligopeptides containing the appropriate consensus sequence are also cleaved.</text>
        <dbReference type="EC" id="3.4.22.44"/>
    </reaction>
</comment>
<dbReference type="GO" id="GO:0003968">
    <property type="term" value="F:RNA-directed RNA polymerase activity"/>
    <property type="evidence" value="ECO:0007669"/>
    <property type="project" value="UniProtKB-KW"/>
</dbReference>
<dbReference type="PANTHER" id="PTHR43519">
    <property type="entry name" value="ATP-DEPENDENT RNA HELICASE HRPB"/>
    <property type="match status" value="1"/>
</dbReference>
<reference evidence="38 39" key="1">
    <citation type="journal article" date="2017" name="Arch. Virol.">
        <title>Complete genomic sequence of common reed chlorotic stripe virus, a novel member of the family Potyviridae.</title>
        <authorList>
            <person name="Yuan W."/>
            <person name="Du K."/>
            <person name="Fan Z."/>
            <person name="Zhou T."/>
        </authorList>
    </citation>
    <scope>NUCLEOTIDE SEQUENCE [LARGE SCALE GENOMIC DNA]</scope>
    <source>
        <strain evidence="38 39">Tianshui</strain>
    </source>
</reference>
<feature type="domain" description="Helicase ATP-binding" evidence="33">
    <location>
        <begin position="1172"/>
        <end position="1325"/>
    </location>
</feature>
<evidence type="ECO:0000256" key="4">
    <source>
        <dbReference type="ARBA" id="ARBA00006064"/>
    </source>
</evidence>
<evidence type="ECO:0000256" key="1">
    <source>
        <dbReference type="ARBA" id="ARBA00000785"/>
    </source>
</evidence>
<dbReference type="Proteomes" id="UP000217290">
    <property type="component" value="Segment"/>
</dbReference>
<dbReference type="Pfam" id="PF08440">
    <property type="entry name" value="Poty_PP"/>
    <property type="match status" value="1"/>
</dbReference>
<dbReference type="InterPro" id="IPR001456">
    <property type="entry name" value="HC-pro"/>
</dbReference>
<keyword evidence="21" id="KW-0788">Thiol protease</keyword>
<dbReference type="PROSITE" id="PS51194">
    <property type="entry name" value="HELICASE_CTER"/>
    <property type="match status" value="1"/>
</dbReference>
<feature type="domain" description="Helicase C-terminal" evidence="34">
    <location>
        <begin position="1342"/>
        <end position="1503"/>
    </location>
</feature>
<evidence type="ECO:0000256" key="29">
    <source>
        <dbReference type="ARBA" id="ARBA00045403"/>
    </source>
</evidence>
<dbReference type="InterPro" id="IPR001205">
    <property type="entry name" value="RNA-dir_pol_C"/>
</dbReference>
<dbReference type="InterPro" id="IPR039560">
    <property type="entry name" value="Potyvirid-P3"/>
</dbReference>
<evidence type="ECO:0000256" key="3">
    <source>
        <dbReference type="ARBA" id="ARBA00004328"/>
    </source>
</evidence>
<dbReference type="Gene3D" id="3.40.50.300">
    <property type="entry name" value="P-loop containing nucleotide triphosphate hydrolases"/>
    <property type="match status" value="2"/>
</dbReference>
<keyword evidence="10" id="KW-0191">Covalent protein-RNA linkage</keyword>
<comment type="catalytic activity">
    <reaction evidence="2">
        <text>Hydrolyzes a Gly-|-Gly bond at its own C-terminus, commonly in the sequence -Tyr-Xaa-Val-Gly-|-Gly, in the processing of the potyviral polyprotein.</text>
        <dbReference type="EC" id="3.4.22.45"/>
    </reaction>
</comment>
<evidence type="ECO:0000256" key="23">
    <source>
        <dbReference type="ARBA" id="ARBA00022844"/>
    </source>
</evidence>
<proteinExistence type="inferred from homology"/>
<dbReference type="GO" id="GO:0005524">
    <property type="term" value="F:ATP binding"/>
    <property type="evidence" value="ECO:0007669"/>
    <property type="project" value="UniProtKB-KW"/>
</dbReference>
<comment type="function">
    <text evidence="26">Involved in aphid transmission, cell-to-cell and systemis movement, encapsidation of the viral RNA and in the regulation of viral RNA amplification.</text>
</comment>
<keyword evidence="25" id="KW-0899">Viral immunoevasion</keyword>
<dbReference type="EMBL" id="KY612317">
    <property type="protein sequence ID" value="AQT26513.1"/>
    <property type="molecule type" value="Genomic_RNA"/>
</dbReference>
<dbReference type="Pfam" id="PF00270">
    <property type="entry name" value="DEAD"/>
    <property type="match status" value="1"/>
</dbReference>
<dbReference type="InterPro" id="IPR031159">
    <property type="entry name" value="HC_PRO_CPD_dom"/>
</dbReference>
<dbReference type="Pfam" id="PF00680">
    <property type="entry name" value="RdRP_1"/>
    <property type="match status" value="1"/>
</dbReference>
<dbReference type="GO" id="GO:0006351">
    <property type="term" value="P:DNA-templated transcription"/>
    <property type="evidence" value="ECO:0007669"/>
    <property type="project" value="InterPro"/>
</dbReference>
<keyword evidence="11" id="KW-0597">Phosphoprotein</keyword>
<evidence type="ECO:0000256" key="9">
    <source>
        <dbReference type="ARBA" id="ARBA00022497"/>
    </source>
</evidence>
<dbReference type="PROSITE" id="PS51436">
    <property type="entry name" value="POTYVIRUS_NIA_PRO"/>
    <property type="match status" value="1"/>
</dbReference>
<feature type="active site" description="For helper component proteinase activity" evidence="30">
    <location>
        <position position="656"/>
    </location>
</feature>
<dbReference type="InterPro" id="IPR013648">
    <property type="entry name" value="PP_Potyviridae"/>
</dbReference>
<evidence type="ECO:0000256" key="24">
    <source>
        <dbReference type="ARBA" id="ARBA00022953"/>
    </source>
</evidence>
<feature type="domain" description="RdRp catalytic" evidence="32">
    <location>
        <begin position="2489"/>
        <end position="2609"/>
    </location>
</feature>
<dbReference type="GO" id="GO:0006508">
    <property type="term" value="P:proteolysis"/>
    <property type="evidence" value="ECO:0007669"/>
    <property type="project" value="UniProtKB-KW"/>
</dbReference>
<keyword evidence="23" id="KW-0946">Virion</keyword>
<dbReference type="Gene3D" id="3.30.70.270">
    <property type="match status" value="1"/>
</dbReference>
<keyword evidence="15" id="KW-0645">Protease</keyword>
<dbReference type="PROSITE" id="PS51744">
    <property type="entry name" value="HC_PRO_CPD"/>
    <property type="match status" value="1"/>
</dbReference>
<evidence type="ECO:0000256" key="10">
    <source>
        <dbReference type="ARBA" id="ARBA00022520"/>
    </source>
</evidence>
<evidence type="ECO:0000259" key="33">
    <source>
        <dbReference type="PROSITE" id="PS51192"/>
    </source>
</evidence>
<evidence type="ECO:0000256" key="2">
    <source>
        <dbReference type="ARBA" id="ARBA00001848"/>
    </source>
</evidence>
<dbReference type="PROSITE" id="PS50507">
    <property type="entry name" value="RDRP_SSRNA_POS"/>
    <property type="match status" value="1"/>
</dbReference>
<keyword evidence="9" id="KW-1139">Helical capsid protein</keyword>
<keyword evidence="17" id="KW-0548">Nucleotidyltransferase</keyword>
<comment type="subcellular location">
    <subcellularLocation>
        <location evidence="28">Host cytoplasmic vesicle</location>
    </subcellularLocation>
    <subcellularLocation>
        <location evidence="3">Virion</location>
    </subcellularLocation>
</comment>
<evidence type="ECO:0000256" key="19">
    <source>
        <dbReference type="ARBA" id="ARBA00022801"/>
    </source>
</evidence>
<keyword evidence="14" id="KW-1090">Inhibition of host innate immune response by virus</keyword>
<evidence type="ECO:0000256" key="12">
    <source>
        <dbReference type="ARBA" id="ARBA00022561"/>
    </source>
</evidence>
<comment type="function">
    <text evidence="27">Has helicase activity. It may be involved in replication.</text>
</comment>
<dbReference type="CDD" id="cd23175">
    <property type="entry name" value="ps-ssRNAv_Potyviridae_RdRp"/>
    <property type="match status" value="1"/>
</dbReference>
<evidence type="ECO:0000256" key="16">
    <source>
        <dbReference type="ARBA" id="ARBA00022679"/>
    </source>
</evidence>
<dbReference type="GO" id="GO:0016818">
    <property type="term" value="F:hydrolase activity, acting on acid anhydrides, in phosphorus-containing anhydrides"/>
    <property type="evidence" value="ECO:0007669"/>
    <property type="project" value="InterPro"/>
</dbReference>
<evidence type="ECO:0000256" key="20">
    <source>
        <dbReference type="ARBA" id="ARBA00022806"/>
    </source>
</evidence>
<dbReference type="InterPro" id="IPR007094">
    <property type="entry name" value="RNA-dir_pol_PSvirus"/>
</dbReference>
<keyword evidence="39" id="KW-1185">Reference proteome</keyword>
<dbReference type="PRINTS" id="PR00966">
    <property type="entry name" value="NIAPOTYPTASE"/>
</dbReference>
<keyword evidence="13" id="KW-0945">Host-virus interaction</keyword>
<evidence type="ECO:0000256" key="8">
    <source>
        <dbReference type="ARBA" id="ARBA00022488"/>
    </source>
</evidence>
<keyword evidence="20" id="KW-0347">Helicase</keyword>
<keyword evidence="12" id="KW-0167">Capsid protein</keyword>
<evidence type="ECO:0000256" key="13">
    <source>
        <dbReference type="ARBA" id="ARBA00022581"/>
    </source>
</evidence>
<dbReference type="GO" id="GO:0052170">
    <property type="term" value="P:symbiont-mediated suppression of host innate immune response"/>
    <property type="evidence" value="ECO:0007669"/>
    <property type="project" value="UniProtKB-KW"/>
</dbReference>
<dbReference type="KEGG" id="vg:33867884"/>
<dbReference type="GO" id="GO:0019029">
    <property type="term" value="C:helical viral capsid"/>
    <property type="evidence" value="ECO:0007669"/>
    <property type="project" value="UniProtKB-KW"/>
</dbReference>
<dbReference type="PROSITE" id="PS51192">
    <property type="entry name" value="HELICASE_ATP_BIND_1"/>
    <property type="match status" value="1"/>
</dbReference>
<evidence type="ECO:0000256" key="30">
    <source>
        <dbReference type="PROSITE-ProRule" id="PRU01080"/>
    </source>
</evidence>
<dbReference type="InterPro" id="IPR011545">
    <property type="entry name" value="DEAD/DEAH_box_helicase_dom"/>
</dbReference>
<dbReference type="SMART" id="SM00490">
    <property type="entry name" value="HELICc"/>
    <property type="match status" value="1"/>
</dbReference>
<dbReference type="GO" id="GO:0004197">
    <property type="term" value="F:cysteine-type endopeptidase activity"/>
    <property type="evidence" value="ECO:0007669"/>
    <property type="project" value="InterPro"/>
</dbReference>
<keyword evidence="24" id="KW-0693">Viral RNA replication</keyword>
<dbReference type="InterPro" id="IPR002540">
    <property type="entry name" value="Pept_S30_P1_potyvir"/>
</dbReference>
<evidence type="ECO:0000313" key="38">
    <source>
        <dbReference type="EMBL" id="AQT26513.1"/>
    </source>
</evidence>
<feature type="region of interest" description="Disordered" evidence="31">
    <location>
        <begin position="1825"/>
        <end position="1850"/>
    </location>
</feature>
<feature type="region of interest" description="Disordered" evidence="31">
    <location>
        <begin position="2763"/>
        <end position="2800"/>
    </location>
</feature>
<evidence type="ECO:0000256" key="25">
    <source>
        <dbReference type="ARBA" id="ARBA00023280"/>
    </source>
</evidence>
<comment type="function">
    <text evidence="29">Mediates the cap-independent, EIF4E-dependent translation of viral genomic RNAs. Binds to the cap-binding site of host EIF4E and thus interferes with the host EIF4E-dependent mRNA export and translation. VPg-RNA directly binds EIF4E and is a template for transcription. Also forms trimeric complexes with EIF4E-EIF4G, which are templates for translation.</text>
</comment>
<evidence type="ECO:0000256" key="11">
    <source>
        <dbReference type="ARBA" id="ARBA00022553"/>
    </source>
</evidence>
<dbReference type="InterPro" id="IPR009003">
    <property type="entry name" value="Peptidase_S1_PA"/>
</dbReference>
<evidence type="ECO:0000259" key="32">
    <source>
        <dbReference type="PROSITE" id="PS50507"/>
    </source>
</evidence>
<keyword evidence="7" id="KW-0696">RNA-directed RNA polymerase</keyword>
<evidence type="ECO:0000259" key="34">
    <source>
        <dbReference type="PROSITE" id="PS51194"/>
    </source>
</evidence>
<evidence type="ECO:0000256" key="6">
    <source>
        <dbReference type="ARBA" id="ARBA00022463"/>
    </source>
</evidence>
<evidence type="ECO:0000313" key="39">
    <source>
        <dbReference type="Proteomes" id="UP000217290"/>
    </source>
</evidence>
<dbReference type="GO" id="GO:0003723">
    <property type="term" value="F:RNA binding"/>
    <property type="evidence" value="ECO:0007669"/>
    <property type="project" value="InterPro"/>
</dbReference>
<organism evidence="38 39">
    <name type="scientific">Common reed chlorotic stripe virus</name>
    <dbReference type="NCBI Taxonomy" id="2560391"/>
    <lineage>
        <taxon>Viruses</taxon>
        <taxon>Riboviria</taxon>
        <taxon>Orthornavirae</taxon>
        <taxon>Pisuviricota</taxon>
        <taxon>Stelpaviricetes</taxon>
        <taxon>Patatavirales</taxon>
        <taxon>Potyviridae</taxon>
        <taxon>Phragmivirus</taxon>
        <taxon>Phragmivirus phragmii</taxon>
    </lineage>
</organism>
<evidence type="ECO:0000256" key="15">
    <source>
        <dbReference type="ARBA" id="ARBA00022670"/>
    </source>
</evidence>
<keyword evidence="22" id="KW-0067">ATP-binding</keyword>
<evidence type="ECO:0000256" key="21">
    <source>
        <dbReference type="ARBA" id="ARBA00022807"/>
    </source>
</evidence>
<feature type="domain" description="Peptidase C4" evidence="35">
    <location>
        <begin position="2006"/>
        <end position="2226"/>
    </location>
</feature>
<dbReference type="GeneID" id="33867884"/>
<sequence>MALPTIYIGSIPVALDSCYLEEPRVPFCDEWHNIHFHETYLSAEDYQLSAAMEITDYDYKVSTAFARFEATEPIPLKANTPLIQTTHNEAYDLEHIIEPYAQAYHKLLKKKTVRERVTADVDSLMRFVRNNMRVDQTVEVIDKRVAAFKREGRSKIWRAQVIHLHGHKTNKDLAEGETINRYIDACATKELPVVVTYGDSGKIYKSGTSNIVVRGVHDGKVYDAREYIPTNMVLQLEHFSERVLSDEEESTHNNTDSEDLLQMNIASGWLAPVHICDKDHPQLLDDRFRDEFYHGLFQCIDLRCLQCIMASGRRDGHAIRTQLAESNVFSLIHSSDNWRHISRVLTALISEEHMVFDPPKLEGVHNLIKGEMDGQFVQLRSIVSSLCQASGGDNLALRRIHEPLLELARHLLKNKRERTEDHTLFRNTYVPRPLQYSQIIGDNLIAHGDQEFWGTNSVAMMSVYQTYYRTCGATEITSIDTYRKNPNGSRKIATKLLTVKRSPSDFRGQLTADRIPQGGIANHCIARTHNTYKHAISCVTDSKGSPIESDIILPAAGFTFTDGEDLLRMPRTGQGLCVAKNGYCYLNIFMNMFTQVKSLQAQGLAKRINAIAELLGPWPTMLDVATSCMQLALFYPTVAEAGLPRILVDHTSRTLHVADMFGSLTTGYHVLKAELVRHLMLFADPTINSELKNYRVGGRQDLEPLKALIKASMNRQEFVKLLDDDPYMLLYATLSPRVLWQLHVSGSYETAMRHFISKGSELHVMVGILDALAHKSTQAKALMQQYYSMRMNIDRALEFIAGQGPQTGTSTLAQAQTAISILRQDISSNEQLLMEGFTAHLAGRTVQEKMLEEACDQCFKELPLLQKSLIRYRSLRSYLCQSPTMFEKLGNGLSGTLSTYTQASLVTAKRIGAKICSIPTRVSEKVREQLCLIAQRGIIASVKTAIPNVSSYLGLAAVVTTVFSMLATLHHLFVGYSKYRRTQALEQQSDRLELIALKYNAYCIEKDLQAVDDFEDLYRYIAKSNEGLAKYTRELFEGRITLQAKTTLQVQLEKAIAIAVVIMMYFDSVKSDVLYNTLSKLKGVFSTLGQETITLQSDERTILDQLMKGEEESKTVQFSLVQHEATEPSGCDETFQQFWSSQVNSMRTTPHFWSNNKFLEFTRETADQMVQELASSNDREFTVRGPVGSGKSTALPFKLTGYGRVLVLEPTRPLARNVWEQLNQPIWGNLHATLKMRHDVQLGDPRISVMTTGFAFQHLAHNLSEIKTYQYIMFDECHVPDAYANALVSLLRQAACKAKLLFVSATPVGREAPFKPPHPVNVISAEAAGIAQFAKEQGSGSKIDATAHGCNILVYVASYNDVDTLSTELTNKQFQVTKVDGRTMKKGVAGIDMHGTPNKPHFCVATNIIENGVTLDVDVVVDFGQKITPSLDSDNRIITCQRVAVTTGERIQRGGRVGRNKPGTVIKLGKVQTSAGTVPEIIATEAAFLAFAHNLPLMTVNVDSTFLANCTRRQAQTMTQFDLPIYLTKQLVHYDGTVHPKIMQVLQPYTLRNCAIKTSNAALPWNASATWLTVAQYNRLGAHTDLEDDVKIPFYVNDVPPKVYRGIWNAVLTSKPVSSTVLLRSIPCNTTVVTLQADPASIGRSLLLINELIASEQIKQHEIGAVLENPGFFTGTLSALASRVRNRYIHSDCKNNIQKLQEIKAQLEECKTFTADQLTEEMVKQYSGLGVINLQSKEEIIKHLNLEYTYDGRRVTQDILLGLGILGGTALMLWEYIKYTVKDRVYLEASDRIQGQDFISEIKARSARLRVESEASLDLEGYGKRARQKQRYQQQRERKETHGTTRDFEDGLASYGKRKAKGKQIEGTIKNRFVNMYGFAPEEYQLARFLDPVTGYTVDRPVQGLDFDEVRDAFEETRTALHEDSALTPGNYLVPQTVRAYLVNTNLNKAIQFDITQHDSDLQCQNGRRAGFTTHDGELRQTSRHQEIEINQVPPPNAFNGIQLECKSVARGPIDITPFANHIVHIETKGITRDGNTTTMNVRGVAYGEFVVAPSHAFKEGMELIKFKTSRGDYISKIAGVLQMTHLEGRDMLIVKIPSDMPIFSKKLKFRGPTNGENIALIDSTYTTKEHRPLLSAVSATYKKGNSLWAHSISTQKGHCGCPLVAMKDLMVVGIHTAAHDVLNINYYTTFPLDFEHILESKETKWVTRWCFNPDLIDWGGMKLSQGQEEKGISPDRLFKALELQSKEETETWFTKQINPNLKQVGTLKNNLITKHIITGPNHIFHTYLQCDERANKFFTPLLGNYLPSRLNKDAFIKDISKYATPIPVGNLDIVQFQVAIDNTIRTLSEAGITECSYVTDSQAIFRSLNLDAATGVQYGGKKSAFFEGWSEEKFELYHKMSMKHLFEGKMGIWNGSLKAELRPLEKVSANKTRVYTAAPVDTLLAAKTCVDDFNNQFYAHHLEGPWTVGITKFRLGWDKFLNKLPEGWLYCHADGSQFDSSLTPYLLNAVCLIRLHFMEDWEEGAIMLQNLYTQIVYTPIATPDGSVIKKFRGNNSGQPSTVVDNTMMVMLAMEYAKSFTSHEGEWVRYFANGDDLVIALRPGTEDFLENLAEHFGNLGLKYTFANRTKEREDIDFMSHAGIKRNGVYIPKLDQERIAAILEWERSPQPENKLSALVAALVEAYGYDELENEIRRFYAWLIEQHPYQEIARNGKAPYLSHAALKNLYENTALTDEEIREYMQAFIAAPPMEDVITLQADITDGDAEGSKGKGTEGDAENAAQDIVDGSHGGETYNKPKVDDSKSLIRWPKIKGKDALNKNHLAKYKYDSHQLTNKKSTQEQFENWYTSAQEALQLSDTDFQLVMNGFMVWCIHNGTSAKQSGSFKVIFDDGEQTYPIQAFLAQATPTLRANMMHFSDVAQAYIRKQNETRKFMPRWGILRGLHDISYAEYAFDFYEITNETPDIARELHTHMKAAALRNSNNKTLGLDGNVTSNAFRAIDHEVVTDNHPTIQN</sequence>
<dbReference type="InterPro" id="IPR014001">
    <property type="entry name" value="Helicase_ATP-bd"/>
</dbReference>
<dbReference type="SMART" id="SM00487">
    <property type="entry name" value="DEXDc"/>
    <property type="match status" value="1"/>
</dbReference>
<dbReference type="SUPFAM" id="SSF56672">
    <property type="entry name" value="DNA/RNA polymerases"/>
    <property type="match status" value="1"/>
</dbReference>
<comment type="similarity">
    <text evidence="4">Belongs to the potyviridae genome polyprotein family.</text>
</comment>
<evidence type="ECO:0000259" key="36">
    <source>
        <dbReference type="PROSITE" id="PS51744"/>
    </source>
</evidence>
<dbReference type="RefSeq" id="YP_009408143.1">
    <property type="nucleotide sequence ID" value="NC_035461.1"/>
</dbReference>
<dbReference type="GO" id="GO:0039694">
    <property type="term" value="P:viral RNA genome replication"/>
    <property type="evidence" value="ECO:0007669"/>
    <property type="project" value="InterPro"/>
</dbReference>
<evidence type="ECO:0000256" key="26">
    <source>
        <dbReference type="ARBA" id="ARBA00029405"/>
    </source>
</evidence>
<dbReference type="Pfam" id="PF00767">
    <property type="entry name" value="Poty_coat"/>
    <property type="match status" value="1"/>
</dbReference>
<evidence type="ECO:0000256" key="5">
    <source>
        <dbReference type="ARBA" id="ARBA00020107"/>
    </source>
</evidence>
<dbReference type="PROSITE" id="PS51871">
    <property type="entry name" value="PV_P1_PRO"/>
    <property type="match status" value="1"/>
</dbReference>
<dbReference type="Pfam" id="PF00271">
    <property type="entry name" value="Helicase_C"/>
    <property type="match status" value="1"/>
</dbReference>